<dbReference type="AlphaFoldDB" id="A0A483LY32"/>
<protein>
    <submittedName>
        <fullName evidence="1">Uncharacterized protein</fullName>
    </submittedName>
</protein>
<dbReference type="EMBL" id="SDCT01000088">
    <property type="protein sequence ID" value="TCX79875.1"/>
    <property type="molecule type" value="Genomic_DNA"/>
</dbReference>
<reference evidence="1" key="1">
    <citation type="submission" date="2019-01" db="EMBL/GenBank/DDBJ databases">
        <authorList>
            <person name="Lista F."/>
            <person name="Anselmo A."/>
        </authorList>
    </citation>
    <scope>NUCLEOTIDE SEQUENCE</scope>
    <source>
        <strain evidence="1">3S</strain>
    </source>
</reference>
<dbReference type="RefSeq" id="WP_127627441.1">
    <property type="nucleotide sequence ID" value="NZ_CAAGWR010000054.1"/>
</dbReference>
<sequence length="163" mass="18147">MVNQPSVDKGSDNTHVGDVVCFLSTHCLMELFMNADEVTRILAQSSQNDWIVDDETGAFTYKNDLALHIKRADYDDYNSFNEPWAVRHPDSNACSVEYTVHYGSSFVDRKTLVSVDGHRATLPMPASATDLNVSSADVNFAKIVNIGDRVDEYIQRSGLTIQP</sequence>
<proteinExistence type="predicted"/>
<gene>
    <name evidence="1" type="ORF">ETF13_27815</name>
</gene>
<evidence type="ECO:0000313" key="1">
    <source>
        <dbReference type="EMBL" id="TCX79875.1"/>
    </source>
</evidence>
<organism evidence="1">
    <name type="scientific">Klebsiella pneumoniae</name>
    <dbReference type="NCBI Taxonomy" id="573"/>
    <lineage>
        <taxon>Bacteria</taxon>
        <taxon>Pseudomonadati</taxon>
        <taxon>Pseudomonadota</taxon>
        <taxon>Gammaproteobacteria</taxon>
        <taxon>Enterobacterales</taxon>
        <taxon>Enterobacteriaceae</taxon>
        <taxon>Klebsiella/Raoultella group</taxon>
        <taxon>Klebsiella</taxon>
        <taxon>Klebsiella pneumoniae complex</taxon>
    </lineage>
</organism>
<comment type="caution">
    <text evidence="1">The sequence shown here is derived from an EMBL/GenBank/DDBJ whole genome shotgun (WGS) entry which is preliminary data.</text>
</comment>
<accession>A0A483LY32</accession>
<name>A0A483LY32_KLEPN</name>